<feature type="compositionally biased region" description="Basic and acidic residues" evidence="1">
    <location>
        <begin position="181"/>
        <end position="192"/>
    </location>
</feature>
<evidence type="ECO:0000256" key="1">
    <source>
        <dbReference type="SAM" id="MobiDB-lite"/>
    </source>
</evidence>
<feature type="region of interest" description="Disordered" evidence="1">
    <location>
        <begin position="179"/>
        <end position="225"/>
    </location>
</feature>
<dbReference type="PANTHER" id="PTHR37530">
    <property type="entry name" value="OUTER MEMBRANE PROTEIN SLP"/>
    <property type="match status" value="1"/>
</dbReference>
<sequence>MYRLLSILALLTLAGCASVPESIKVSENQPLVDYSQATSAAKSHQDATARWGGVIAAIDNLEQQTRLEVVHYPLSSTGRPQEDEQSVGRFRVYVDGFLDPMVFKTGKAVTVVGQITGIEDGQVGEHKYRFPTLVSNSYYLWKPKREVETTTFSIWGGYGWHGWHMWPYYTRSRVVVHKRSGGGEDSKSDTPEQPKQVSPRVRPNRPEGQQMRPINTERRANTERH</sequence>
<dbReference type="AlphaFoldDB" id="A0A2S2E5Q9"/>
<evidence type="ECO:0000313" key="4">
    <source>
        <dbReference type="Proteomes" id="UP000245728"/>
    </source>
</evidence>
<dbReference type="InterPro" id="IPR004658">
    <property type="entry name" value="OMP_Slp"/>
</dbReference>
<reference evidence="3 4" key="1">
    <citation type="submission" date="2018-05" db="EMBL/GenBank/DDBJ databases">
        <title>Salinimonas sp. HMF8227 Genome sequencing and assembly.</title>
        <authorList>
            <person name="Kang H."/>
            <person name="Kang J."/>
            <person name="Cha I."/>
            <person name="Kim H."/>
            <person name="Joh K."/>
        </authorList>
    </citation>
    <scope>NUCLEOTIDE SEQUENCE [LARGE SCALE GENOMIC DNA]</scope>
    <source>
        <strain evidence="3 4">HMF8227</strain>
    </source>
</reference>
<feature type="signal peptide" evidence="2">
    <location>
        <begin position="1"/>
        <end position="19"/>
    </location>
</feature>
<dbReference type="Proteomes" id="UP000245728">
    <property type="component" value="Chromosome"/>
</dbReference>
<keyword evidence="2" id="KW-0732">Signal</keyword>
<dbReference type="EMBL" id="CP029347">
    <property type="protein sequence ID" value="AWL12297.1"/>
    <property type="molecule type" value="Genomic_DNA"/>
</dbReference>
<dbReference type="KEGG" id="salh:HMF8227_01824"/>
<name>A0A2S2E5Q9_9ALTE</name>
<dbReference type="OrthoDB" id="5295757at2"/>
<accession>A0A2S2E5Q9</accession>
<protein>
    <submittedName>
        <fullName evidence="3">Putative lipoprotein YeaY</fullName>
    </submittedName>
</protein>
<proteinExistence type="predicted"/>
<dbReference type="PROSITE" id="PS51257">
    <property type="entry name" value="PROKAR_LIPOPROTEIN"/>
    <property type="match status" value="1"/>
</dbReference>
<dbReference type="Pfam" id="PF03843">
    <property type="entry name" value="Slp"/>
    <property type="match status" value="1"/>
</dbReference>
<gene>
    <name evidence="3" type="ORF">HMF8227_01824</name>
</gene>
<dbReference type="RefSeq" id="WP_109339885.1">
    <property type="nucleotide sequence ID" value="NZ_CP029347.1"/>
</dbReference>
<evidence type="ECO:0000313" key="3">
    <source>
        <dbReference type="EMBL" id="AWL12297.1"/>
    </source>
</evidence>
<evidence type="ECO:0000256" key="2">
    <source>
        <dbReference type="SAM" id="SignalP"/>
    </source>
</evidence>
<keyword evidence="4" id="KW-1185">Reference proteome</keyword>
<keyword evidence="3" id="KW-0449">Lipoprotein</keyword>
<dbReference type="NCBIfam" id="TIGR00752">
    <property type="entry name" value="slp"/>
    <property type="match status" value="1"/>
</dbReference>
<feature type="compositionally biased region" description="Basic and acidic residues" evidence="1">
    <location>
        <begin position="215"/>
        <end position="225"/>
    </location>
</feature>
<organism evidence="3 4">
    <name type="scientific">Saliniradius amylolyticus</name>
    <dbReference type="NCBI Taxonomy" id="2183582"/>
    <lineage>
        <taxon>Bacteria</taxon>
        <taxon>Pseudomonadati</taxon>
        <taxon>Pseudomonadota</taxon>
        <taxon>Gammaproteobacteria</taxon>
        <taxon>Alteromonadales</taxon>
        <taxon>Alteromonadaceae</taxon>
        <taxon>Saliniradius</taxon>
    </lineage>
</organism>
<dbReference type="PANTHER" id="PTHR37530:SF1">
    <property type="entry name" value="OUTER MEMBRANE PROTEIN SLP"/>
    <property type="match status" value="1"/>
</dbReference>
<feature type="chain" id="PRO_5015602566" evidence="2">
    <location>
        <begin position="20"/>
        <end position="225"/>
    </location>
</feature>
<dbReference type="GO" id="GO:0019867">
    <property type="term" value="C:outer membrane"/>
    <property type="evidence" value="ECO:0007669"/>
    <property type="project" value="InterPro"/>
</dbReference>